<evidence type="ECO:0000256" key="13">
    <source>
        <dbReference type="PROSITE-ProRule" id="PRU01091"/>
    </source>
</evidence>
<reference evidence="16 17" key="1">
    <citation type="submission" date="2018-11" db="EMBL/GenBank/DDBJ databases">
        <title>Genome sequencing of Paenibacillus lentus DSM25539(T).</title>
        <authorList>
            <person name="Kook J.-K."/>
            <person name="Park S.-N."/>
            <person name="Lim Y.K."/>
        </authorList>
    </citation>
    <scope>NUCLEOTIDE SEQUENCE [LARGE SCALE GENOMIC DNA]</scope>
    <source>
        <strain evidence="16 17">DSM 25539</strain>
    </source>
</reference>
<evidence type="ECO:0000256" key="1">
    <source>
        <dbReference type="ARBA" id="ARBA00004496"/>
    </source>
</evidence>
<feature type="DNA-binding region" description="OmpR/PhoB-type" evidence="13">
    <location>
        <begin position="125"/>
        <end position="226"/>
    </location>
</feature>
<feature type="domain" description="OmpR/PhoB-type" evidence="15">
    <location>
        <begin position="125"/>
        <end position="226"/>
    </location>
</feature>
<proteinExistence type="predicted"/>
<evidence type="ECO:0000256" key="10">
    <source>
        <dbReference type="ARBA" id="ARBA00037471"/>
    </source>
</evidence>
<feature type="domain" description="Response regulatory" evidence="14">
    <location>
        <begin position="3"/>
        <end position="117"/>
    </location>
</feature>
<dbReference type="PROSITE" id="PS51755">
    <property type="entry name" value="OMPR_PHOB"/>
    <property type="match status" value="1"/>
</dbReference>
<keyword evidence="7 13" id="KW-0238">DNA-binding</keyword>
<evidence type="ECO:0000256" key="6">
    <source>
        <dbReference type="ARBA" id="ARBA00023026"/>
    </source>
</evidence>
<dbReference type="CDD" id="cd00383">
    <property type="entry name" value="trans_reg_C"/>
    <property type="match status" value="1"/>
</dbReference>
<keyword evidence="2" id="KW-0963">Cytoplasm</keyword>
<dbReference type="PROSITE" id="PS50110">
    <property type="entry name" value="RESPONSE_REGULATORY"/>
    <property type="match status" value="1"/>
</dbReference>
<feature type="modified residue" description="4-aspartylphosphate" evidence="12">
    <location>
        <position position="52"/>
    </location>
</feature>
<evidence type="ECO:0000256" key="2">
    <source>
        <dbReference type="ARBA" id="ARBA00022490"/>
    </source>
</evidence>
<accession>A0A3S8RRS1</accession>
<keyword evidence="4" id="KW-0902">Two-component regulatory system</keyword>
<dbReference type="InterPro" id="IPR001789">
    <property type="entry name" value="Sig_transdc_resp-reg_receiver"/>
</dbReference>
<dbReference type="EMBL" id="CP034248">
    <property type="protein sequence ID" value="AZK45618.1"/>
    <property type="molecule type" value="Genomic_DNA"/>
</dbReference>
<dbReference type="AlphaFoldDB" id="A0A3S8RRS1"/>
<dbReference type="OrthoDB" id="9790442at2"/>
<keyword evidence="3 12" id="KW-0597">Phosphoprotein</keyword>
<evidence type="ECO:0000313" key="16">
    <source>
        <dbReference type="EMBL" id="AZK45618.1"/>
    </source>
</evidence>
<evidence type="ECO:0000256" key="12">
    <source>
        <dbReference type="PROSITE-ProRule" id="PRU00169"/>
    </source>
</evidence>
<keyword evidence="5" id="KW-0805">Transcription regulation</keyword>
<dbReference type="InterPro" id="IPR036388">
    <property type="entry name" value="WH-like_DNA-bd_sf"/>
</dbReference>
<dbReference type="CDD" id="cd17574">
    <property type="entry name" value="REC_OmpR"/>
    <property type="match status" value="1"/>
</dbReference>
<dbReference type="PANTHER" id="PTHR48111:SF49">
    <property type="entry name" value="HEME RESPONSE REGULATOR HSSR"/>
    <property type="match status" value="1"/>
</dbReference>
<evidence type="ECO:0000259" key="14">
    <source>
        <dbReference type="PROSITE" id="PS50110"/>
    </source>
</evidence>
<dbReference type="GO" id="GO:0005829">
    <property type="term" value="C:cytosol"/>
    <property type="evidence" value="ECO:0007669"/>
    <property type="project" value="TreeGrafter"/>
</dbReference>
<name>A0A3S8RRS1_9BACL</name>
<evidence type="ECO:0000259" key="15">
    <source>
        <dbReference type="PROSITE" id="PS51755"/>
    </source>
</evidence>
<dbReference type="GO" id="GO:0000976">
    <property type="term" value="F:transcription cis-regulatory region binding"/>
    <property type="evidence" value="ECO:0007669"/>
    <property type="project" value="TreeGrafter"/>
</dbReference>
<organism evidence="16 17">
    <name type="scientific">Paenibacillus lentus</name>
    <dbReference type="NCBI Taxonomy" id="1338368"/>
    <lineage>
        <taxon>Bacteria</taxon>
        <taxon>Bacillati</taxon>
        <taxon>Bacillota</taxon>
        <taxon>Bacilli</taxon>
        <taxon>Bacillales</taxon>
        <taxon>Paenibacillaceae</taxon>
        <taxon>Paenibacillus</taxon>
    </lineage>
</organism>
<keyword evidence="8" id="KW-0010">Activator</keyword>
<evidence type="ECO:0000256" key="7">
    <source>
        <dbReference type="ARBA" id="ARBA00023125"/>
    </source>
</evidence>
<protein>
    <recommendedName>
        <fullName evidence="11">Heme response regulator HssR</fullName>
    </recommendedName>
</protein>
<gene>
    <name evidence="16" type="ORF">EIM92_04895</name>
</gene>
<dbReference type="PANTHER" id="PTHR48111">
    <property type="entry name" value="REGULATOR OF RPOS"/>
    <property type="match status" value="1"/>
</dbReference>
<evidence type="ECO:0000256" key="4">
    <source>
        <dbReference type="ARBA" id="ARBA00023012"/>
    </source>
</evidence>
<dbReference type="KEGG" id="plen:EIM92_04895"/>
<dbReference type="Pfam" id="PF00486">
    <property type="entry name" value="Trans_reg_C"/>
    <property type="match status" value="1"/>
</dbReference>
<dbReference type="Gene3D" id="6.10.250.690">
    <property type="match status" value="1"/>
</dbReference>
<dbReference type="SMART" id="SM00448">
    <property type="entry name" value="REC"/>
    <property type="match status" value="1"/>
</dbReference>
<comment type="subcellular location">
    <subcellularLocation>
        <location evidence="1">Cytoplasm</location>
    </subcellularLocation>
</comment>
<evidence type="ECO:0000313" key="17">
    <source>
        <dbReference type="Proteomes" id="UP000273145"/>
    </source>
</evidence>
<keyword evidence="6" id="KW-0843">Virulence</keyword>
<dbReference type="InterPro" id="IPR011006">
    <property type="entry name" value="CheY-like_superfamily"/>
</dbReference>
<sequence length="228" mass="26150">MPTIMLVDDDPHIRELICLYVSNEGFHPIQAENGAMALKLMEQEIIDLVVLDIMMPVMDGWELCAELRRLYPDTPLLMVTAKGETGQKIKGFDLGADDYVVKPFEPLELVARIKALLKRYKIASSQSIQLGSILLDRQSYKVRRGSEEFILPPKEFELLFKLGSYPGQIFTREQLIEQIWGPHYTGDDRTVDVHIKRLRERFSANDQEPPSFHIATVYGLGYRLVVEK</sequence>
<dbReference type="SUPFAM" id="SSF52172">
    <property type="entry name" value="CheY-like"/>
    <property type="match status" value="1"/>
</dbReference>
<dbReference type="SMART" id="SM00862">
    <property type="entry name" value="Trans_reg_C"/>
    <property type="match status" value="1"/>
</dbReference>
<dbReference type="InterPro" id="IPR039420">
    <property type="entry name" value="WalR-like"/>
</dbReference>
<dbReference type="InterPro" id="IPR001867">
    <property type="entry name" value="OmpR/PhoB-type_DNA-bd"/>
</dbReference>
<dbReference type="Gene3D" id="1.10.10.10">
    <property type="entry name" value="Winged helix-like DNA-binding domain superfamily/Winged helix DNA-binding domain"/>
    <property type="match status" value="1"/>
</dbReference>
<dbReference type="GO" id="GO:0006355">
    <property type="term" value="P:regulation of DNA-templated transcription"/>
    <property type="evidence" value="ECO:0007669"/>
    <property type="project" value="InterPro"/>
</dbReference>
<dbReference type="RefSeq" id="WP_125081723.1">
    <property type="nucleotide sequence ID" value="NZ_CP034248.1"/>
</dbReference>
<keyword evidence="9" id="KW-0804">Transcription</keyword>
<dbReference type="GO" id="GO:0000156">
    <property type="term" value="F:phosphorelay response regulator activity"/>
    <property type="evidence" value="ECO:0007669"/>
    <property type="project" value="TreeGrafter"/>
</dbReference>
<evidence type="ECO:0000256" key="8">
    <source>
        <dbReference type="ARBA" id="ARBA00023159"/>
    </source>
</evidence>
<comment type="function">
    <text evidence="10">Member of the two-component regulatory system HssS/HssR involved in intracellular heme homeostasis and tempering of staphylococcal virulence. Phosphorylated HssR binds to a direct repeat sequence within hrtAB promoter and activates the expression of hrtAB, an efflux pump, in response to extracellular heme, hemin, hemoglobin or blood.</text>
</comment>
<dbReference type="Gene3D" id="3.40.50.2300">
    <property type="match status" value="1"/>
</dbReference>
<dbReference type="Pfam" id="PF00072">
    <property type="entry name" value="Response_reg"/>
    <property type="match status" value="1"/>
</dbReference>
<evidence type="ECO:0000256" key="9">
    <source>
        <dbReference type="ARBA" id="ARBA00023163"/>
    </source>
</evidence>
<evidence type="ECO:0000256" key="11">
    <source>
        <dbReference type="ARBA" id="ARBA00039976"/>
    </source>
</evidence>
<evidence type="ECO:0000256" key="3">
    <source>
        <dbReference type="ARBA" id="ARBA00022553"/>
    </source>
</evidence>
<dbReference type="Proteomes" id="UP000273145">
    <property type="component" value="Chromosome"/>
</dbReference>
<evidence type="ECO:0000256" key="5">
    <source>
        <dbReference type="ARBA" id="ARBA00023015"/>
    </source>
</evidence>
<dbReference type="GO" id="GO:0032993">
    <property type="term" value="C:protein-DNA complex"/>
    <property type="evidence" value="ECO:0007669"/>
    <property type="project" value="TreeGrafter"/>
</dbReference>
<dbReference type="FunFam" id="3.40.50.2300:FF:000001">
    <property type="entry name" value="DNA-binding response regulator PhoB"/>
    <property type="match status" value="1"/>
</dbReference>
<keyword evidence="17" id="KW-1185">Reference proteome</keyword>